<dbReference type="SUPFAM" id="SSF51735">
    <property type="entry name" value="NAD(P)-binding Rossmann-fold domains"/>
    <property type="match status" value="1"/>
</dbReference>
<comment type="similarity">
    <text evidence="1">Belongs to the DNA/RNA non-specific endonuclease family.</text>
</comment>
<dbReference type="EMBL" id="JBBHLL010000069">
    <property type="protein sequence ID" value="KAK7820815.1"/>
    <property type="molecule type" value="Genomic_DNA"/>
</dbReference>
<protein>
    <submittedName>
        <fullName evidence="4">Uncharacterized protein</fullName>
    </submittedName>
</protein>
<evidence type="ECO:0000259" key="3">
    <source>
        <dbReference type="SMART" id="SM00846"/>
    </source>
</evidence>
<gene>
    <name evidence="4" type="ORF">U0070_024773</name>
</gene>
<dbReference type="Pfam" id="PF01223">
    <property type="entry name" value="Endonuclease_NS"/>
    <property type="match status" value="1"/>
</dbReference>
<dbReference type="PANTHER" id="PTHR13966">
    <property type="entry name" value="ENDONUCLEASE RELATED"/>
    <property type="match status" value="1"/>
</dbReference>
<dbReference type="Pfam" id="PF00044">
    <property type="entry name" value="Gp_dh_N"/>
    <property type="match status" value="1"/>
</dbReference>
<dbReference type="InterPro" id="IPR020828">
    <property type="entry name" value="GlycerAld_3-P_DH_NAD(P)-bd"/>
</dbReference>
<sequence length="432" mass="47534">MNICKIKNSIIAYSKEKPNLLTTLEIIIPFLPVGLQSRGLRGSAIRESQGPWLQQWALVDGIEVDGRLFLALPPDRKVTPVTARGTVRRRAVTVAMGYHAFIYLNAHNTALGLDNLGEGTTIIRLLVDVNGLQPLSNASSGLICSQDALAWSHNSVSDVRQLLLLLRETGKNVKKPILVKNVLAIKDIVALNSIKISKMERLAFACGGVVQTFFDYLFLTVFGKRTEVDGKSYVKYQVIGKNHVAVPTHFFKVLILETTGRQIELRSYVMPNAPVDETIPLEHFLVPMESIERASGLLFVPSILARVGNLKAITAGSNLGILTLFIEQHNLVHTEDGTGSGNLPSQTFHCSLLCSLPSCVLNTILVNHPTASRATFTSGKVDVVAINDPFIYLSYMVYMFQYYSTHGKFKGTVRTENGKLVINGKAITIFQD</sequence>
<evidence type="ECO:0000313" key="5">
    <source>
        <dbReference type="Proteomes" id="UP001488838"/>
    </source>
</evidence>
<dbReference type="GO" id="GO:0051287">
    <property type="term" value="F:NAD binding"/>
    <property type="evidence" value="ECO:0007669"/>
    <property type="project" value="InterPro"/>
</dbReference>
<dbReference type="InterPro" id="IPR044925">
    <property type="entry name" value="His-Me_finger_sf"/>
</dbReference>
<dbReference type="InterPro" id="IPR044929">
    <property type="entry name" value="DNA/RNA_non-sp_Endonuclease_sf"/>
</dbReference>
<accession>A0AAW0J276</accession>
<organism evidence="4 5">
    <name type="scientific">Myodes glareolus</name>
    <name type="common">Bank vole</name>
    <name type="synonym">Clethrionomys glareolus</name>
    <dbReference type="NCBI Taxonomy" id="447135"/>
    <lineage>
        <taxon>Eukaryota</taxon>
        <taxon>Metazoa</taxon>
        <taxon>Chordata</taxon>
        <taxon>Craniata</taxon>
        <taxon>Vertebrata</taxon>
        <taxon>Euteleostomi</taxon>
        <taxon>Mammalia</taxon>
        <taxon>Eutheria</taxon>
        <taxon>Euarchontoglires</taxon>
        <taxon>Glires</taxon>
        <taxon>Rodentia</taxon>
        <taxon>Myomorpha</taxon>
        <taxon>Muroidea</taxon>
        <taxon>Cricetidae</taxon>
        <taxon>Arvicolinae</taxon>
        <taxon>Myodes</taxon>
    </lineage>
</organism>
<dbReference type="SUPFAM" id="SSF54060">
    <property type="entry name" value="His-Me finger endonucleases"/>
    <property type="match status" value="1"/>
</dbReference>
<dbReference type="GO" id="GO:0006309">
    <property type="term" value="P:apoptotic DNA fragmentation"/>
    <property type="evidence" value="ECO:0007669"/>
    <property type="project" value="TreeGrafter"/>
</dbReference>
<dbReference type="PANTHER" id="PTHR13966:SF5">
    <property type="entry name" value="ENDONUCLEASE G, MITOCHONDRIAL"/>
    <property type="match status" value="1"/>
</dbReference>
<dbReference type="InterPro" id="IPR001604">
    <property type="entry name" value="Endo_G_ENPP1-like_dom"/>
</dbReference>
<dbReference type="GO" id="GO:0003676">
    <property type="term" value="F:nucleic acid binding"/>
    <property type="evidence" value="ECO:0007669"/>
    <property type="project" value="InterPro"/>
</dbReference>
<dbReference type="GO" id="GO:0046872">
    <property type="term" value="F:metal ion binding"/>
    <property type="evidence" value="ECO:0007669"/>
    <property type="project" value="InterPro"/>
</dbReference>
<dbReference type="Gene3D" id="3.40.570.10">
    <property type="entry name" value="Extracellular Endonuclease, subunit A"/>
    <property type="match status" value="1"/>
</dbReference>
<evidence type="ECO:0000256" key="1">
    <source>
        <dbReference type="ARBA" id="ARBA00010052"/>
    </source>
</evidence>
<dbReference type="GO" id="GO:0004521">
    <property type="term" value="F:RNA endonuclease activity"/>
    <property type="evidence" value="ECO:0007669"/>
    <property type="project" value="TreeGrafter"/>
</dbReference>
<reference evidence="4 5" key="1">
    <citation type="journal article" date="2023" name="bioRxiv">
        <title>Conserved and derived expression patterns and positive selection on dental genes reveal complex evolutionary context of ever-growing rodent molars.</title>
        <authorList>
            <person name="Calamari Z.T."/>
            <person name="Song A."/>
            <person name="Cohen E."/>
            <person name="Akter M."/>
            <person name="Roy R.D."/>
            <person name="Hallikas O."/>
            <person name="Christensen M.M."/>
            <person name="Li P."/>
            <person name="Marangoni P."/>
            <person name="Jernvall J."/>
            <person name="Klein O.D."/>
        </authorList>
    </citation>
    <scope>NUCLEOTIDE SEQUENCE [LARGE SCALE GENOMIC DNA]</scope>
    <source>
        <strain evidence="4">V071</strain>
    </source>
</reference>
<name>A0AAW0J276_MYOGA</name>
<proteinExistence type="inferred from homology"/>
<dbReference type="Proteomes" id="UP001488838">
    <property type="component" value="Unassembled WGS sequence"/>
</dbReference>
<dbReference type="InterPro" id="IPR020821">
    <property type="entry name" value="ENPP1-3/EXOG-like_nuc-like"/>
</dbReference>
<dbReference type="GO" id="GO:0005634">
    <property type="term" value="C:nucleus"/>
    <property type="evidence" value="ECO:0007669"/>
    <property type="project" value="TreeGrafter"/>
</dbReference>
<evidence type="ECO:0000259" key="2">
    <source>
        <dbReference type="SMART" id="SM00477"/>
    </source>
</evidence>
<dbReference type="GO" id="GO:0000014">
    <property type="term" value="F:single-stranded DNA endodeoxyribonuclease activity"/>
    <property type="evidence" value="ECO:0007669"/>
    <property type="project" value="TreeGrafter"/>
</dbReference>
<feature type="domain" description="Glyceraldehyde 3-phosphate dehydrogenase NAD(P) binding" evidence="3">
    <location>
        <begin position="373"/>
        <end position="431"/>
    </location>
</feature>
<dbReference type="InterPro" id="IPR040255">
    <property type="entry name" value="Non-specific_endonuclease"/>
</dbReference>
<dbReference type="Gene3D" id="3.40.50.720">
    <property type="entry name" value="NAD(P)-binding Rossmann-like Domain"/>
    <property type="match status" value="1"/>
</dbReference>
<keyword evidence="5" id="KW-1185">Reference proteome</keyword>
<dbReference type="GO" id="GO:0005743">
    <property type="term" value="C:mitochondrial inner membrane"/>
    <property type="evidence" value="ECO:0007669"/>
    <property type="project" value="TreeGrafter"/>
</dbReference>
<dbReference type="AlphaFoldDB" id="A0AAW0J276"/>
<feature type="domain" description="ENPP1-3/EXOG-like endonuclease/phosphodiesterase" evidence="2">
    <location>
        <begin position="96"/>
        <end position="306"/>
    </location>
</feature>
<dbReference type="SMART" id="SM00846">
    <property type="entry name" value="Gp_dh_N"/>
    <property type="match status" value="1"/>
</dbReference>
<evidence type="ECO:0000313" key="4">
    <source>
        <dbReference type="EMBL" id="KAK7820815.1"/>
    </source>
</evidence>
<dbReference type="InterPro" id="IPR036291">
    <property type="entry name" value="NAD(P)-bd_dom_sf"/>
</dbReference>
<dbReference type="SMART" id="SM00477">
    <property type="entry name" value="NUC"/>
    <property type="match status" value="1"/>
</dbReference>
<comment type="caution">
    <text evidence="4">The sequence shown here is derived from an EMBL/GenBank/DDBJ whole genome shotgun (WGS) entry which is preliminary data.</text>
</comment>